<dbReference type="AlphaFoldDB" id="A0A512BNH7"/>
<name>A0A512BNH7_9HYPH</name>
<keyword evidence="2" id="KW-0012">Acyltransferase</keyword>
<reference evidence="4 5" key="1">
    <citation type="submission" date="2019-07" db="EMBL/GenBank/DDBJ databases">
        <title>Whole genome shotgun sequence of Microvirga aerophila NBRC 106136.</title>
        <authorList>
            <person name="Hosoyama A."/>
            <person name="Uohara A."/>
            <person name="Ohji S."/>
            <person name="Ichikawa N."/>
        </authorList>
    </citation>
    <scope>NUCLEOTIDE SEQUENCE [LARGE SCALE GENOMIC DNA]</scope>
    <source>
        <strain evidence="4 5">NBRC 106136</strain>
    </source>
</reference>
<evidence type="ECO:0000256" key="1">
    <source>
        <dbReference type="ARBA" id="ARBA00022679"/>
    </source>
</evidence>
<proteinExistence type="predicted"/>
<feature type="domain" description="N-acetyltransferase" evidence="3">
    <location>
        <begin position="8"/>
        <end position="160"/>
    </location>
</feature>
<organism evidence="4 5">
    <name type="scientific">Microvirga aerophila</name>
    <dbReference type="NCBI Taxonomy" id="670291"/>
    <lineage>
        <taxon>Bacteria</taxon>
        <taxon>Pseudomonadati</taxon>
        <taxon>Pseudomonadota</taxon>
        <taxon>Alphaproteobacteria</taxon>
        <taxon>Hyphomicrobiales</taxon>
        <taxon>Methylobacteriaceae</taxon>
        <taxon>Microvirga</taxon>
    </lineage>
</organism>
<dbReference type="SUPFAM" id="SSF55729">
    <property type="entry name" value="Acyl-CoA N-acyltransferases (Nat)"/>
    <property type="match status" value="1"/>
</dbReference>
<dbReference type="InterPro" id="IPR000182">
    <property type="entry name" value="GNAT_dom"/>
</dbReference>
<dbReference type="EMBL" id="BJYU01000011">
    <property type="protein sequence ID" value="GEO13508.1"/>
    <property type="molecule type" value="Genomic_DNA"/>
</dbReference>
<dbReference type="PANTHER" id="PTHR43877:SF2">
    <property type="entry name" value="AMINOALKYLPHOSPHONATE N-ACETYLTRANSFERASE-RELATED"/>
    <property type="match status" value="1"/>
</dbReference>
<keyword evidence="5" id="KW-1185">Reference proteome</keyword>
<dbReference type="RefSeq" id="WP_114185646.1">
    <property type="nucleotide sequence ID" value="NZ_BJYU01000011.1"/>
</dbReference>
<dbReference type="InterPro" id="IPR016181">
    <property type="entry name" value="Acyl_CoA_acyltransferase"/>
</dbReference>
<dbReference type="OrthoDB" id="9789081at2"/>
<dbReference type="Gene3D" id="3.40.630.30">
    <property type="match status" value="1"/>
</dbReference>
<dbReference type="InterPro" id="IPR050832">
    <property type="entry name" value="Bact_Acetyltransf"/>
</dbReference>
<dbReference type="Pfam" id="PF13673">
    <property type="entry name" value="Acetyltransf_10"/>
    <property type="match status" value="1"/>
</dbReference>
<evidence type="ECO:0000313" key="5">
    <source>
        <dbReference type="Proteomes" id="UP000321085"/>
    </source>
</evidence>
<dbReference type="GO" id="GO:0016747">
    <property type="term" value="F:acyltransferase activity, transferring groups other than amino-acyl groups"/>
    <property type="evidence" value="ECO:0007669"/>
    <property type="project" value="InterPro"/>
</dbReference>
<sequence length="169" mass="18310">MGQSLPKPGLRPFLPADVPALVEIYQASVEELTGEDYSENQQEAWAALAEDESFPARLGQALTLVATLEGSPVGFIALKDNELIDFFYVHPAAAGQGVGAMLYGAVEKLAKARGASRLVADVSDTARLFFEQRGFQPQRRNTVSLGDEWLGNTTMEKRLSAPEEGRLPS</sequence>
<evidence type="ECO:0000256" key="2">
    <source>
        <dbReference type="ARBA" id="ARBA00023315"/>
    </source>
</evidence>
<evidence type="ECO:0000259" key="3">
    <source>
        <dbReference type="PROSITE" id="PS51186"/>
    </source>
</evidence>
<dbReference type="CDD" id="cd04301">
    <property type="entry name" value="NAT_SF"/>
    <property type="match status" value="1"/>
</dbReference>
<gene>
    <name evidence="4" type="ORF">MAE02_12040</name>
</gene>
<evidence type="ECO:0000313" key="4">
    <source>
        <dbReference type="EMBL" id="GEO13508.1"/>
    </source>
</evidence>
<dbReference type="PANTHER" id="PTHR43877">
    <property type="entry name" value="AMINOALKYLPHOSPHONATE N-ACETYLTRANSFERASE-RELATED-RELATED"/>
    <property type="match status" value="1"/>
</dbReference>
<comment type="caution">
    <text evidence="4">The sequence shown here is derived from an EMBL/GenBank/DDBJ whole genome shotgun (WGS) entry which is preliminary data.</text>
</comment>
<keyword evidence="1 4" id="KW-0808">Transferase</keyword>
<accession>A0A512BNH7</accession>
<protein>
    <submittedName>
        <fullName evidence="4">GCN5 family acetyltransferase</fullName>
    </submittedName>
</protein>
<dbReference type="Proteomes" id="UP000321085">
    <property type="component" value="Unassembled WGS sequence"/>
</dbReference>
<dbReference type="PROSITE" id="PS51186">
    <property type="entry name" value="GNAT"/>
    <property type="match status" value="1"/>
</dbReference>